<comment type="caution">
    <text evidence="2">The sequence shown here is derived from an EMBL/GenBank/DDBJ whole genome shotgun (WGS) entry which is preliminary data.</text>
</comment>
<feature type="chain" id="PRO_5044893036" evidence="1">
    <location>
        <begin position="29"/>
        <end position="70"/>
    </location>
</feature>
<feature type="signal peptide" evidence="1">
    <location>
        <begin position="1"/>
        <end position="28"/>
    </location>
</feature>
<gene>
    <name evidence="2" type="ORF">R1flu_021056</name>
</gene>
<evidence type="ECO:0000313" key="2">
    <source>
        <dbReference type="EMBL" id="KAL2652928.1"/>
    </source>
</evidence>
<sequence>MAARRAASALRARVAALLTAVLWAVAAAQRTANILKCPRGHFRVRQWEKDRESGEALGGVVQYLEEIGLV</sequence>
<evidence type="ECO:0000313" key="3">
    <source>
        <dbReference type="Proteomes" id="UP001605036"/>
    </source>
</evidence>
<accession>A0ABD1ZNA3</accession>
<proteinExistence type="predicted"/>
<dbReference type="EMBL" id="JBHFFA010000001">
    <property type="protein sequence ID" value="KAL2652928.1"/>
    <property type="molecule type" value="Genomic_DNA"/>
</dbReference>
<keyword evidence="1" id="KW-0732">Signal</keyword>
<protein>
    <submittedName>
        <fullName evidence="2">Uncharacterized protein</fullName>
    </submittedName>
</protein>
<name>A0ABD1ZNA3_9MARC</name>
<organism evidence="2 3">
    <name type="scientific">Riccia fluitans</name>
    <dbReference type="NCBI Taxonomy" id="41844"/>
    <lineage>
        <taxon>Eukaryota</taxon>
        <taxon>Viridiplantae</taxon>
        <taxon>Streptophyta</taxon>
        <taxon>Embryophyta</taxon>
        <taxon>Marchantiophyta</taxon>
        <taxon>Marchantiopsida</taxon>
        <taxon>Marchantiidae</taxon>
        <taxon>Marchantiales</taxon>
        <taxon>Ricciaceae</taxon>
        <taxon>Riccia</taxon>
    </lineage>
</organism>
<keyword evidence="3" id="KW-1185">Reference proteome</keyword>
<dbReference type="Proteomes" id="UP001605036">
    <property type="component" value="Unassembled WGS sequence"/>
</dbReference>
<dbReference type="AlphaFoldDB" id="A0ABD1ZNA3"/>
<reference evidence="2 3" key="1">
    <citation type="submission" date="2024-09" db="EMBL/GenBank/DDBJ databases">
        <title>Chromosome-scale assembly of Riccia fluitans.</title>
        <authorList>
            <person name="Paukszto L."/>
            <person name="Sawicki J."/>
            <person name="Karawczyk K."/>
            <person name="Piernik-Szablinska J."/>
            <person name="Szczecinska M."/>
            <person name="Mazdziarz M."/>
        </authorList>
    </citation>
    <scope>NUCLEOTIDE SEQUENCE [LARGE SCALE GENOMIC DNA]</scope>
    <source>
        <strain evidence="2">Rf_01</strain>
        <tissue evidence="2">Aerial parts of the thallus</tissue>
    </source>
</reference>
<evidence type="ECO:0000256" key="1">
    <source>
        <dbReference type="SAM" id="SignalP"/>
    </source>
</evidence>